<reference evidence="2 3" key="1">
    <citation type="submission" date="2019-02" db="EMBL/GenBank/DDBJ databases">
        <authorList>
            <consortium name="Pathogen Informatics"/>
        </authorList>
    </citation>
    <scope>NUCLEOTIDE SEQUENCE [LARGE SCALE GENOMIC DNA]</scope>
    <source>
        <strain evidence="2 3">3012STDY6756504</strain>
    </source>
</reference>
<dbReference type="Proteomes" id="UP000290439">
    <property type="component" value="Chromosome"/>
</dbReference>
<dbReference type="RefSeq" id="WP_228796739.1">
    <property type="nucleotide sequence ID" value="NZ_JADLRK010000011.1"/>
</dbReference>
<protein>
    <recommendedName>
        <fullName evidence="4">DUF4129 domain-containing protein</fullName>
    </recommendedName>
</protein>
<evidence type="ECO:0000313" key="3">
    <source>
        <dbReference type="Proteomes" id="UP000290439"/>
    </source>
</evidence>
<dbReference type="EMBL" id="LR215973">
    <property type="protein sequence ID" value="VFA99327.1"/>
    <property type="molecule type" value="Genomic_DNA"/>
</dbReference>
<evidence type="ECO:0000313" key="2">
    <source>
        <dbReference type="EMBL" id="VFA99327.1"/>
    </source>
</evidence>
<organism evidence="2 3">
    <name type="scientific">Nocardia cyriacigeorgica</name>
    <dbReference type="NCBI Taxonomy" id="135487"/>
    <lineage>
        <taxon>Bacteria</taxon>
        <taxon>Bacillati</taxon>
        <taxon>Actinomycetota</taxon>
        <taxon>Actinomycetes</taxon>
        <taxon>Mycobacteriales</taxon>
        <taxon>Nocardiaceae</taxon>
        <taxon>Nocardia</taxon>
    </lineage>
</organism>
<dbReference type="AlphaFoldDB" id="A0A4U8WAF1"/>
<evidence type="ECO:0000256" key="1">
    <source>
        <dbReference type="SAM" id="MobiDB-lite"/>
    </source>
</evidence>
<sequence length="163" mass="17961">MSEEATPARRRRRGARGKGGSRGPRQRPRPHGPPRDDVPFGVDRPSVAERLAAVDGLLDGTVTDAGGLWSRATAWILRIALEQVVDELWIRVAPELMRCPMRAQLLALRTFAGPLTAAQIATLWSALSHAAHHHDYELAPGVTELRRWREETARIAEELAAIG</sequence>
<feature type="region of interest" description="Disordered" evidence="1">
    <location>
        <begin position="1"/>
        <end position="42"/>
    </location>
</feature>
<evidence type="ECO:0008006" key="4">
    <source>
        <dbReference type="Google" id="ProtNLM"/>
    </source>
</evidence>
<accession>A0A4U8WAF1</accession>
<name>A0A4U8WAF1_9NOCA</name>
<gene>
    <name evidence="2" type="ORF">NCTC10797_03110</name>
</gene>
<proteinExistence type="predicted"/>